<dbReference type="OrthoDB" id="2758464at2759"/>
<evidence type="ECO:0000313" key="3">
    <source>
        <dbReference type="EMBL" id="RDX48847.1"/>
    </source>
</evidence>
<name>A0A371D8H9_9APHY</name>
<dbReference type="Proteomes" id="UP000256964">
    <property type="component" value="Unassembled WGS sequence"/>
</dbReference>
<protein>
    <submittedName>
        <fullName evidence="3">Uncharacterized protein</fullName>
    </submittedName>
</protein>
<keyword evidence="2" id="KW-1133">Transmembrane helix</keyword>
<keyword evidence="4" id="KW-1185">Reference proteome</keyword>
<reference evidence="3 4" key="1">
    <citation type="journal article" date="2018" name="Biotechnol. Biofuels">
        <title>Integrative visual omics of the white-rot fungus Polyporus brumalis exposes the biotechnological potential of its oxidative enzymes for delignifying raw plant biomass.</title>
        <authorList>
            <person name="Miyauchi S."/>
            <person name="Rancon A."/>
            <person name="Drula E."/>
            <person name="Hage H."/>
            <person name="Chaduli D."/>
            <person name="Favel A."/>
            <person name="Grisel S."/>
            <person name="Henrissat B."/>
            <person name="Herpoel-Gimbert I."/>
            <person name="Ruiz-Duenas F.J."/>
            <person name="Chevret D."/>
            <person name="Hainaut M."/>
            <person name="Lin J."/>
            <person name="Wang M."/>
            <person name="Pangilinan J."/>
            <person name="Lipzen A."/>
            <person name="Lesage-Meessen L."/>
            <person name="Navarro D."/>
            <person name="Riley R."/>
            <person name="Grigoriev I.V."/>
            <person name="Zhou S."/>
            <person name="Raouche S."/>
            <person name="Rosso M.N."/>
        </authorList>
    </citation>
    <scope>NUCLEOTIDE SEQUENCE [LARGE SCALE GENOMIC DNA]</scope>
    <source>
        <strain evidence="3 4">BRFM 1820</strain>
    </source>
</reference>
<dbReference type="AlphaFoldDB" id="A0A371D8H9"/>
<feature type="region of interest" description="Disordered" evidence="1">
    <location>
        <begin position="80"/>
        <end position="113"/>
    </location>
</feature>
<organism evidence="3 4">
    <name type="scientific">Lentinus brumalis</name>
    <dbReference type="NCBI Taxonomy" id="2498619"/>
    <lineage>
        <taxon>Eukaryota</taxon>
        <taxon>Fungi</taxon>
        <taxon>Dikarya</taxon>
        <taxon>Basidiomycota</taxon>
        <taxon>Agaricomycotina</taxon>
        <taxon>Agaricomycetes</taxon>
        <taxon>Polyporales</taxon>
        <taxon>Polyporaceae</taxon>
        <taxon>Lentinus</taxon>
    </lineage>
</organism>
<feature type="compositionally biased region" description="Basic and acidic residues" evidence="1">
    <location>
        <begin position="80"/>
        <end position="92"/>
    </location>
</feature>
<gene>
    <name evidence="3" type="ORF">OH76DRAFT_1404406</name>
</gene>
<evidence type="ECO:0000256" key="2">
    <source>
        <dbReference type="SAM" id="Phobius"/>
    </source>
</evidence>
<dbReference type="EMBL" id="KZ857409">
    <property type="protein sequence ID" value="RDX48847.1"/>
    <property type="molecule type" value="Genomic_DNA"/>
</dbReference>
<accession>A0A371D8H9</accession>
<proteinExistence type="predicted"/>
<feature type="transmembrane region" description="Helical" evidence="2">
    <location>
        <begin position="12"/>
        <end position="38"/>
    </location>
</feature>
<evidence type="ECO:0000313" key="4">
    <source>
        <dbReference type="Proteomes" id="UP000256964"/>
    </source>
</evidence>
<evidence type="ECO:0000256" key="1">
    <source>
        <dbReference type="SAM" id="MobiDB-lite"/>
    </source>
</evidence>
<keyword evidence="2" id="KW-0812">Transmembrane</keyword>
<sequence>MAPINPSGTEGVSTGLIVTIAGSIIAFIALVIGFCAVARKTCCVRISRPELKHAHTSISRRGSPIASVDKSKCPRCLHDRARARDAETRDDSTFVTPPPPYAHNPSITSSQSTASTLTPAGFDLIKAEVRDAASRAALSSPGSPPPAYVSVASRVPVFSAEHGDSGTFSSGAHGGLS</sequence>
<keyword evidence="2" id="KW-0472">Membrane</keyword>